<keyword evidence="1" id="KW-0812">Transmembrane</keyword>
<evidence type="ECO:0000313" key="2">
    <source>
        <dbReference type="EMBL" id="WAR21000.1"/>
    </source>
</evidence>
<keyword evidence="1" id="KW-1133">Transmembrane helix</keyword>
<protein>
    <recommendedName>
        <fullName evidence="4">Sulfotransferase domain-containing protein</fullName>
    </recommendedName>
</protein>
<accession>A0ABY7FG04</accession>
<keyword evidence="3" id="KW-1185">Reference proteome</keyword>
<dbReference type="Proteomes" id="UP001164746">
    <property type="component" value="Chromosome 12"/>
</dbReference>
<keyword evidence="1" id="KW-0472">Membrane</keyword>
<dbReference type="SUPFAM" id="SSF52540">
    <property type="entry name" value="P-loop containing nucleoside triphosphate hydrolases"/>
    <property type="match status" value="1"/>
</dbReference>
<dbReference type="InterPro" id="IPR027417">
    <property type="entry name" value="P-loop_NTPase"/>
</dbReference>
<reference evidence="2" key="1">
    <citation type="submission" date="2022-11" db="EMBL/GenBank/DDBJ databases">
        <title>Centuries of genome instability and evolution in soft-shell clam transmissible cancer (bioRxiv).</title>
        <authorList>
            <person name="Hart S.F.M."/>
            <person name="Yonemitsu M.A."/>
            <person name="Giersch R.M."/>
            <person name="Beal B.F."/>
            <person name="Arriagada G."/>
            <person name="Davis B.W."/>
            <person name="Ostrander E.A."/>
            <person name="Goff S.P."/>
            <person name="Metzger M.J."/>
        </authorList>
    </citation>
    <scope>NUCLEOTIDE SEQUENCE</scope>
    <source>
        <strain evidence="2">MELC-2E11</strain>
        <tissue evidence="2">Siphon/mantle</tissue>
    </source>
</reference>
<name>A0ABY7FG04_MYAAR</name>
<feature type="transmembrane region" description="Helical" evidence="1">
    <location>
        <begin position="51"/>
        <end position="69"/>
    </location>
</feature>
<evidence type="ECO:0008006" key="4">
    <source>
        <dbReference type="Google" id="ProtNLM"/>
    </source>
</evidence>
<dbReference type="PANTHER" id="PTHR15723:SF0">
    <property type="entry name" value="CARBOHYDRATE SULFOTRANSFERASE 15"/>
    <property type="match status" value="1"/>
</dbReference>
<dbReference type="PANTHER" id="PTHR15723">
    <property type="entry name" value="CARBOHYDRATE SULFOTRANSFERASE 15"/>
    <property type="match status" value="1"/>
</dbReference>
<dbReference type="InterPro" id="IPR052654">
    <property type="entry name" value="CS_Sulfotransferase"/>
</dbReference>
<feature type="transmembrane region" description="Helical" evidence="1">
    <location>
        <begin position="6"/>
        <end position="30"/>
    </location>
</feature>
<sequence length="260" mass="29706">MLLSIYSSYILIGYVTNCSLNILTNIFLLLRTETERFIVRLKLNRKIMFGSLSRWNSACIAFVLIAVVYQCWNYMHFIYMDAGVSVRGQVDSYEASINESPSRFDEKPNSLKYVSTYTSISNNQSTHLLKANEKLHSLRIPIDIMKLGPFPFLPNYKNPCWRTSSGVLRCLPYFHLIGCVKCGDGSPGTLVNNVQWEVIKHPEEAKALNRSEPVFANADLIHHLNPGAKIILMLRNPIDRKATRGYVGDSVHHYKKERAF</sequence>
<evidence type="ECO:0000313" key="3">
    <source>
        <dbReference type="Proteomes" id="UP001164746"/>
    </source>
</evidence>
<dbReference type="EMBL" id="CP111023">
    <property type="protein sequence ID" value="WAR21000.1"/>
    <property type="molecule type" value="Genomic_DNA"/>
</dbReference>
<gene>
    <name evidence="2" type="ORF">MAR_014974</name>
</gene>
<organism evidence="2 3">
    <name type="scientific">Mya arenaria</name>
    <name type="common">Soft-shell clam</name>
    <dbReference type="NCBI Taxonomy" id="6604"/>
    <lineage>
        <taxon>Eukaryota</taxon>
        <taxon>Metazoa</taxon>
        <taxon>Spiralia</taxon>
        <taxon>Lophotrochozoa</taxon>
        <taxon>Mollusca</taxon>
        <taxon>Bivalvia</taxon>
        <taxon>Autobranchia</taxon>
        <taxon>Heteroconchia</taxon>
        <taxon>Euheterodonta</taxon>
        <taxon>Imparidentia</taxon>
        <taxon>Neoheterodontei</taxon>
        <taxon>Myida</taxon>
        <taxon>Myoidea</taxon>
        <taxon>Myidae</taxon>
        <taxon>Mya</taxon>
    </lineage>
</organism>
<proteinExistence type="predicted"/>
<evidence type="ECO:0000256" key="1">
    <source>
        <dbReference type="SAM" id="Phobius"/>
    </source>
</evidence>